<dbReference type="AlphaFoldDB" id="A0AAW2AFV7"/>
<feature type="non-terminal residue" evidence="1">
    <location>
        <position position="53"/>
    </location>
</feature>
<comment type="caution">
    <text evidence="1">The sequence shown here is derived from an EMBL/GenBank/DDBJ whole genome shotgun (WGS) entry which is preliminary data.</text>
</comment>
<proteinExistence type="predicted"/>
<organism evidence="1 2">
    <name type="scientific">Culter alburnus</name>
    <name type="common">Topmouth culter</name>
    <dbReference type="NCBI Taxonomy" id="194366"/>
    <lineage>
        <taxon>Eukaryota</taxon>
        <taxon>Metazoa</taxon>
        <taxon>Chordata</taxon>
        <taxon>Craniata</taxon>
        <taxon>Vertebrata</taxon>
        <taxon>Euteleostomi</taxon>
        <taxon>Actinopterygii</taxon>
        <taxon>Neopterygii</taxon>
        <taxon>Teleostei</taxon>
        <taxon>Ostariophysi</taxon>
        <taxon>Cypriniformes</taxon>
        <taxon>Xenocyprididae</taxon>
        <taxon>Xenocypridinae</taxon>
        <taxon>Culter</taxon>
    </lineage>
</organism>
<feature type="non-terminal residue" evidence="1">
    <location>
        <position position="1"/>
    </location>
</feature>
<protein>
    <submittedName>
        <fullName evidence="1">Uncharacterized protein</fullName>
    </submittedName>
</protein>
<sequence length="53" mass="5871">SQRILGTSPALTAPERKIIIHSTRTDELRHMVGPVTKPIDETLLYVCSAKRIG</sequence>
<accession>A0AAW2AFV7</accession>
<name>A0AAW2AFV7_CULAL</name>
<dbReference type="EMBL" id="JAWDJR010000007">
    <property type="protein sequence ID" value="KAK9971908.1"/>
    <property type="molecule type" value="Genomic_DNA"/>
</dbReference>
<evidence type="ECO:0000313" key="2">
    <source>
        <dbReference type="Proteomes" id="UP001479290"/>
    </source>
</evidence>
<gene>
    <name evidence="1" type="ORF">ABG768_025249</name>
</gene>
<evidence type="ECO:0000313" key="1">
    <source>
        <dbReference type="EMBL" id="KAK9971908.1"/>
    </source>
</evidence>
<keyword evidence="2" id="KW-1185">Reference proteome</keyword>
<dbReference type="Proteomes" id="UP001479290">
    <property type="component" value="Unassembled WGS sequence"/>
</dbReference>
<reference evidence="1 2" key="1">
    <citation type="submission" date="2024-05" db="EMBL/GenBank/DDBJ databases">
        <title>A high-quality chromosomal-level genome assembly of Topmouth culter (Culter alburnus).</title>
        <authorList>
            <person name="Zhao H."/>
        </authorList>
    </citation>
    <scope>NUCLEOTIDE SEQUENCE [LARGE SCALE GENOMIC DNA]</scope>
    <source>
        <strain evidence="1">CATC2023</strain>
        <tissue evidence="1">Muscle</tissue>
    </source>
</reference>